<sequence>MEGGEDKMRQAYDVLSDEEKRRDYDSGGSGRDINDINEYRAEVIADIEQIISEKNLTAQDLANCNMSPNWKEIVNATEGRDNIGQHLITFSLSARIVEEQKKLNPWAWNENCLISLQKENTRLHSENFIDYLRQVCEKIPCILADLNKIYFTSLPSGQTGLRVSLAFLATLQVLSPQVQIYHINTLLLQAGKEKCLSLLTIDRQASKYHLAVYQDQKNLIASAVITKKKLDELNQQFPNFPTLQDFSEIDFLPRFQQLKSSFVLVEKIKEIEVS</sequence>
<dbReference type="Gene3D" id="3.30.420.40">
    <property type="match status" value="1"/>
</dbReference>
<comment type="caution">
    <text evidence="2">The sequence shown here is derived from an EMBL/GenBank/DDBJ whole genome shotgun (WGS) entry which is preliminary data.</text>
</comment>
<protein>
    <submittedName>
        <fullName evidence="2">16702_t:CDS:1</fullName>
    </submittedName>
</protein>
<dbReference type="OrthoDB" id="2423059at2759"/>
<keyword evidence="3" id="KW-1185">Reference proteome</keyword>
<evidence type="ECO:0000256" key="1">
    <source>
        <dbReference type="SAM" id="MobiDB-lite"/>
    </source>
</evidence>
<name>A0A9N9D1H9_9GLOM</name>
<accession>A0A9N9D1H9</accession>
<evidence type="ECO:0000313" key="2">
    <source>
        <dbReference type="EMBL" id="CAG8619003.1"/>
    </source>
</evidence>
<dbReference type="EMBL" id="CAJVQA010005363">
    <property type="protein sequence ID" value="CAG8619003.1"/>
    <property type="molecule type" value="Genomic_DNA"/>
</dbReference>
<proteinExistence type="predicted"/>
<reference evidence="2" key="1">
    <citation type="submission" date="2021-06" db="EMBL/GenBank/DDBJ databases">
        <authorList>
            <person name="Kallberg Y."/>
            <person name="Tangrot J."/>
            <person name="Rosling A."/>
        </authorList>
    </citation>
    <scope>NUCLEOTIDE SEQUENCE</scope>
    <source>
        <strain evidence="2">FL966</strain>
    </source>
</reference>
<dbReference type="Proteomes" id="UP000789759">
    <property type="component" value="Unassembled WGS sequence"/>
</dbReference>
<evidence type="ECO:0000313" key="3">
    <source>
        <dbReference type="Proteomes" id="UP000789759"/>
    </source>
</evidence>
<dbReference type="AlphaFoldDB" id="A0A9N9D1H9"/>
<organism evidence="2 3">
    <name type="scientific">Cetraspora pellucida</name>
    <dbReference type="NCBI Taxonomy" id="1433469"/>
    <lineage>
        <taxon>Eukaryota</taxon>
        <taxon>Fungi</taxon>
        <taxon>Fungi incertae sedis</taxon>
        <taxon>Mucoromycota</taxon>
        <taxon>Glomeromycotina</taxon>
        <taxon>Glomeromycetes</taxon>
        <taxon>Diversisporales</taxon>
        <taxon>Gigasporaceae</taxon>
        <taxon>Cetraspora</taxon>
    </lineage>
</organism>
<feature type="region of interest" description="Disordered" evidence="1">
    <location>
        <begin position="1"/>
        <end position="31"/>
    </location>
</feature>
<dbReference type="SUPFAM" id="SSF53067">
    <property type="entry name" value="Actin-like ATPase domain"/>
    <property type="match status" value="1"/>
</dbReference>
<feature type="compositionally biased region" description="Basic and acidic residues" evidence="1">
    <location>
        <begin position="1"/>
        <end position="10"/>
    </location>
</feature>
<dbReference type="InterPro" id="IPR043129">
    <property type="entry name" value="ATPase_NBD"/>
</dbReference>
<gene>
    <name evidence="2" type="ORF">CPELLU_LOCUS7824</name>
</gene>